<dbReference type="InterPro" id="IPR033116">
    <property type="entry name" value="TRYPSIN_SER"/>
</dbReference>
<dbReference type="Gene3D" id="2.40.10.10">
    <property type="entry name" value="Trypsin-like serine proteases"/>
    <property type="match status" value="3"/>
</dbReference>
<dbReference type="GO" id="GO:0042381">
    <property type="term" value="P:hemolymph coagulation"/>
    <property type="evidence" value="ECO:0007669"/>
    <property type="project" value="UniProtKB-KW"/>
</dbReference>
<evidence type="ECO:0000256" key="1">
    <source>
        <dbReference type="ARBA" id="ARBA00022659"/>
    </source>
</evidence>
<evidence type="ECO:0000256" key="8">
    <source>
        <dbReference type="ARBA" id="ARBA00052079"/>
    </source>
</evidence>
<evidence type="ECO:0000256" key="11">
    <source>
        <dbReference type="SAM" id="SignalP"/>
    </source>
</evidence>
<protein>
    <recommendedName>
        <fullName evidence="9">limulus clotting factor C</fullName>
        <ecNumber evidence="9">3.4.21.84</ecNumber>
    </recommendedName>
</protein>
<accession>A0A553PCI1</accession>
<dbReference type="STRING" id="6832.A0A553PCI1"/>
<evidence type="ECO:0000256" key="2">
    <source>
        <dbReference type="ARBA" id="ARBA00022670"/>
    </source>
</evidence>
<dbReference type="Gene3D" id="2.60.120.740">
    <property type="match status" value="1"/>
</dbReference>
<dbReference type="InterPro" id="IPR009003">
    <property type="entry name" value="Peptidase_S1_PA"/>
</dbReference>
<dbReference type="InterPro" id="IPR001314">
    <property type="entry name" value="Peptidase_S1A"/>
</dbReference>
<comment type="catalytic activity">
    <reaction evidence="8">
        <text>Selective cleavage of 103-Arg-|-Ser-104 and 124-Ile-|-Ile-125 bonds in Limulus clotting factor B to form activated factor B. Cleavage of -Pro-Arg-|-Xaa- bonds in synthetic substrates.</text>
        <dbReference type="EC" id="3.4.21.84"/>
    </reaction>
</comment>
<dbReference type="InterPro" id="IPR043504">
    <property type="entry name" value="Peptidase_S1_PA_chymotrypsin"/>
</dbReference>
<feature type="domain" description="Peptidase S1" evidence="12">
    <location>
        <begin position="115"/>
        <end position="364"/>
    </location>
</feature>
<gene>
    <name evidence="13" type="ORF">TCAL_11249</name>
</gene>
<evidence type="ECO:0000313" key="14">
    <source>
        <dbReference type="Proteomes" id="UP000318571"/>
    </source>
</evidence>
<evidence type="ECO:0000259" key="12">
    <source>
        <dbReference type="PROSITE" id="PS50240"/>
    </source>
</evidence>
<comment type="caution">
    <text evidence="13">The sequence shown here is derived from an EMBL/GenBank/DDBJ whole genome shotgun (WGS) entry which is preliminary data.</text>
</comment>
<dbReference type="PROSITE" id="PS00134">
    <property type="entry name" value="TRYPSIN_HIS"/>
    <property type="match status" value="1"/>
</dbReference>
<evidence type="ECO:0000256" key="9">
    <source>
        <dbReference type="ARBA" id="ARBA00066707"/>
    </source>
</evidence>
<dbReference type="InterPro" id="IPR001254">
    <property type="entry name" value="Trypsin_dom"/>
</dbReference>
<dbReference type="PANTHER" id="PTHR24252">
    <property type="entry name" value="ACROSIN-RELATED"/>
    <property type="match status" value="1"/>
</dbReference>
<dbReference type="SUPFAM" id="SSF50494">
    <property type="entry name" value="Trypsin-like serine proteases"/>
    <property type="match status" value="1"/>
</dbReference>
<evidence type="ECO:0000313" key="13">
    <source>
        <dbReference type="EMBL" id="TRY75379.1"/>
    </source>
</evidence>
<keyword evidence="6 10" id="KW-0720">Serine protease</keyword>
<dbReference type="CDD" id="cd00190">
    <property type="entry name" value="Tryp_SPc"/>
    <property type="match status" value="1"/>
</dbReference>
<feature type="chain" id="PRO_5021996604" description="limulus clotting factor C" evidence="11">
    <location>
        <begin position="25"/>
        <end position="439"/>
    </location>
</feature>
<dbReference type="InterPro" id="IPR043159">
    <property type="entry name" value="Lectin_gal-bd_sf"/>
</dbReference>
<reference evidence="13 14" key="1">
    <citation type="journal article" date="2018" name="Nat. Ecol. Evol.">
        <title>Genomic signatures of mitonuclear coevolution across populations of Tigriopus californicus.</title>
        <authorList>
            <person name="Barreto F.S."/>
            <person name="Watson E.T."/>
            <person name="Lima T.G."/>
            <person name="Willett C.S."/>
            <person name="Edmands S."/>
            <person name="Li W."/>
            <person name="Burton R.S."/>
        </authorList>
    </citation>
    <scope>NUCLEOTIDE SEQUENCE [LARGE SCALE GENOMIC DNA]</scope>
    <source>
        <strain evidence="13 14">San Diego</strain>
    </source>
</reference>
<dbReference type="EC" id="3.4.21.84" evidence="9"/>
<dbReference type="OMA" id="ISSKWIC"/>
<dbReference type="Pfam" id="PF00089">
    <property type="entry name" value="Trypsin"/>
    <property type="match status" value="1"/>
</dbReference>
<dbReference type="CDD" id="cd22823">
    <property type="entry name" value="Gal_Rha_Lectin"/>
    <property type="match status" value="1"/>
</dbReference>
<evidence type="ECO:0000256" key="5">
    <source>
        <dbReference type="ARBA" id="ARBA00022820"/>
    </source>
</evidence>
<dbReference type="SMART" id="SM00020">
    <property type="entry name" value="Tryp_SPc"/>
    <property type="match status" value="1"/>
</dbReference>
<proteinExistence type="predicted"/>
<evidence type="ECO:0000256" key="4">
    <source>
        <dbReference type="ARBA" id="ARBA00022801"/>
    </source>
</evidence>
<name>A0A553PCI1_TIGCA</name>
<keyword evidence="14" id="KW-1185">Reference proteome</keyword>
<dbReference type="Proteomes" id="UP000318571">
    <property type="component" value="Chromosome 2"/>
</dbReference>
<evidence type="ECO:0000256" key="10">
    <source>
        <dbReference type="RuleBase" id="RU363034"/>
    </source>
</evidence>
<evidence type="ECO:0000256" key="6">
    <source>
        <dbReference type="ARBA" id="ARBA00022825"/>
    </source>
</evidence>
<keyword evidence="3 11" id="KW-0732">Signal</keyword>
<evidence type="ECO:0000256" key="7">
    <source>
        <dbReference type="ARBA" id="ARBA00023157"/>
    </source>
</evidence>
<dbReference type="GO" id="GO:0004252">
    <property type="term" value="F:serine-type endopeptidase activity"/>
    <property type="evidence" value="ECO:0007669"/>
    <property type="project" value="InterPro"/>
</dbReference>
<keyword evidence="4 10" id="KW-0378">Hydrolase</keyword>
<dbReference type="PROSITE" id="PS00135">
    <property type="entry name" value="TRYPSIN_SER"/>
    <property type="match status" value="1"/>
</dbReference>
<dbReference type="EMBL" id="VCGU01000005">
    <property type="protein sequence ID" value="TRY75379.1"/>
    <property type="molecule type" value="Genomic_DNA"/>
</dbReference>
<feature type="signal peptide" evidence="11">
    <location>
        <begin position="1"/>
        <end position="24"/>
    </location>
</feature>
<evidence type="ECO:0000256" key="3">
    <source>
        <dbReference type="ARBA" id="ARBA00022729"/>
    </source>
</evidence>
<keyword evidence="2 10" id="KW-0645">Protease</keyword>
<dbReference type="FunFam" id="2.40.10.10:FF:000120">
    <property type="entry name" value="Putative serine protease"/>
    <property type="match status" value="1"/>
</dbReference>
<dbReference type="PROSITE" id="PS50240">
    <property type="entry name" value="TRYPSIN_DOM"/>
    <property type="match status" value="1"/>
</dbReference>
<keyword evidence="5" id="KW-0353">Hemolymph clotting</keyword>
<keyword evidence="1" id="KW-0768">Sushi</keyword>
<sequence>MNCSNHSRIWVMALALIVLPVTQGFKIPLEHYSCPEDVPHCHDNDVEGRNPFMTMDNRLPQEYDPLFLGVLRSYVDALLEPLEQRDSQELRPIHPSLPAFCGRAPLGHALSVQRIVGGEEAKTGQFPWQAQLLVRKPQKNNRLYFQCGATLISDELLITASHCIKVIDASLYTVILGKHGYDSAPACDEQRFEVRKIVVHPQFNKRTLLNDITLLWIRTPWNQTARYTEYIQPACLPDADDRDLYEAGSVGQVSGWGLMDESDRTSAAHFLQHVGVPITTHTVCSKSYQHRVVINAEKQFCAGNDKKQDACAGDSGGPFVRIVGGRITLVGVVSFGVGCGRQEYPGVYVKVQGQKIQIVSAFYGRKDANTCSGGSARSSFQSFAAYNCQLENVRFYVDKQCNGKTGCWFYHGLFREDPCPYLSKYAIISFRCVDQATVM</sequence>
<dbReference type="PRINTS" id="PR00722">
    <property type="entry name" value="CHYMOTRYPSIN"/>
</dbReference>
<dbReference type="InterPro" id="IPR018114">
    <property type="entry name" value="TRYPSIN_HIS"/>
</dbReference>
<dbReference type="GO" id="GO:0006508">
    <property type="term" value="P:proteolysis"/>
    <property type="evidence" value="ECO:0007669"/>
    <property type="project" value="UniProtKB-KW"/>
</dbReference>
<keyword evidence="7" id="KW-1015">Disulfide bond</keyword>
<dbReference type="GO" id="GO:0030246">
    <property type="term" value="F:carbohydrate binding"/>
    <property type="evidence" value="ECO:0007669"/>
    <property type="project" value="InterPro"/>
</dbReference>
<organism evidence="13 14">
    <name type="scientific">Tigriopus californicus</name>
    <name type="common">Marine copepod</name>
    <dbReference type="NCBI Taxonomy" id="6832"/>
    <lineage>
        <taxon>Eukaryota</taxon>
        <taxon>Metazoa</taxon>
        <taxon>Ecdysozoa</taxon>
        <taxon>Arthropoda</taxon>
        <taxon>Crustacea</taxon>
        <taxon>Multicrustacea</taxon>
        <taxon>Hexanauplia</taxon>
        <taxon>Copepoda</taxon>
        <taxon>Harpacticoida</taxon>
        <taxon>Harpacticidae</taxon>
        <taxon>Tigriopus</taxon>
    </lineage>
</organism>
<dbReference type="AlphaFoldDB" id="A0A553PCI1"/>
<dbReference type="PANTHER" id="PTHR24252:SF7">
    <property type="entry name" value="HYALIN"/>
    <property type="match status" value="1"/>
</dbReference>